<keyword evidence="2" id="KW-1185">Reference proteome</keyword>
<protein>
    <submittedName>
        <fullName evidence="1">Rubrerythrin</fullName>
    </submittedName>
</protein>
<comment type="caution">
    <text evidence="1">The sequence shown here is derived from an EMBL/GenBank/DDBJ whole genome shotgun (WGS) entry which is preliminary data.</text>
</comment>
<organism evidence="1 2">
    <name type="scientific">Anaerosolibacter carboniphilus</name>
    <dbReference type="NCBI Taxonomy" id="1417629"/>
    <lineage>
        <taxon>Bacteria</taxon>
        <taxon>Bacillati</taxon>
        <taxon>Bacillota</taxon>
        <taxon>Clostridia</taxon>
        <taxon>Peptostreptococcales</taxon>
        <taxon>Thermotaleaceae</taxon>
        <taxon>Anaerosolibacter</taxon>
    </lineage>
</organism>
<dbReference type="AlphaFoldDB" id="A0A841KRN7"/>
<accession>A0A841KRN7</accession>
<dbReference type="EMBL" id="JACHEN010000012">
    <property type="protein sequence ID" value="MBB6216053.1"/>
    <property type="molecule type" value="Genomic_DNA"/>
</dbReference>
<name>A0A841KRN7_9FIRM</name>
<gene>
    <name evidence="1" type="ORF">HNQ80_002152</name>
</gene>
<dbReference type="Proteomes" id="UP000579281">
    <property type="component" value="Unassembled WGS sequence"/>
</dbReference>
<proteinExistence type="predicted"/>
<evidence type="ECO:0000313" key="1">
    <source>
        <dbReference type="EMBL" id="MBB6216053.1"/>
    </source>
</evidence>
<sequence>MATNPANDIQQCIQKCQQTAQQLESMANQETNVQVKSMLKEAAHHLDLCIEECQFSVEAVQAPTM</sequence>
<evidence type="ECO:0000313" key="2">
    <source>
        <dbReference type="Proteomes" id="UP000579281"/>
    </source>
</evidence>
<reference evidence="1 2" key="1">
    <citation type="submission" date="2020-08" db="EMBL/GenBank/DDBJ databases">
        <title>Genomic Encyclopedia of Type Strains, Phase IV (KMG-IV): sequencing the most valuable type-strain genomes for metagenomic binning, comparative biology and taxonomic classification.</title>
        <authorList>
            <person name="Goeker M."/>
        </authorList>
    </citation>
    <scope>NUCLEOTIDE SEQUENCE [LARGE SCALE GENOMIC DNA]</scope>
    <source>
        <strain evidence="1 2">DSM 103526</strain>
    </source>
</reference>
<dbReference type="RefSeq" id="WP_184310600.1">
    <property type="nucleotide sequence ID" value="NZ_JACHEN010000012.1"/>
</dbReference>